<feature type="domain" description="Integral membrane bound transporter" evidence="5">
    <location>
        <begin position="355"/>
        <end position="478"/>
    </location>
</feature>
<evidence type="ECO:0000256" key="1">
    <source>
        <dbReference type="ARBA" id="ARBA00004141"/>
    </source>
</evidence>
<dbReference type="AlphaFoldDB" id="A0A2V3DQC9"/>
<comment type="caution">
    <text evidence="6">The sequence shown here is derived from an EMBL/GenBank/DDBJ whole genome shotgun (WGS) entry which is preliminary data.</text>
</comment>
<sequence length="495" mass="50305">MIMTSRLRHCGTALAHSVAPRTWYKSLAIHPADAIFAPAIKVGIAASLVLVAGGLMGQQQLAGVATLGALTSAFGRYQPYRRLAPMLGIVAAAMLVTVGIGALLGAMGVPMAAQIAVLSLIAGLASHIFAAFRITGPGAVIMVFAAAAGAAYANSLVGVAPIVAALGIGAAVGWLAAMAPVLVNPLGPARLAVARSITAVVRLATQFPADASHGGTHLGAARAAVRGARESVALSAGSSFGSGSGSVRPATVRARQRRQDAEALNLILNEVESVIATVGHASSKSLALALQRLWGYEHQLRTLRGKPSAGARPVSSPATGPQEPRNFWRTAGAGLRSRASTSQALRMAGASALSGWAAVGLGLDHPLWASMGAVAALQGLNYGHTVQRGIQRLLGNVIGAVLAIALLSLSLSFWPSVALVIVFQVLAELLVMKNYTLTTIAVTPMALIITGLGSHLGPAAAFSRVADTLVGVVIGVLVAAVSIPLADHHHLPKVP</sequence>
<dbReference type="RefSeq" id="WP_110107010.1">
    <property type="nucleotide sequence ID" value="NZ_JACBZZ010000001.1"/>
</dbReference>
<keyword evidence="3" id="KW-1133">Transmembrane helix</keyword>
<keyword evidence="4" id="KW-0472">Membrane</keyword>
<evidence type="ECO:0000313" key="7">
    <source>
        <dbReference type="Proteomes" id="UP000246303"/>
    </source>
</evidence>
<reference evidence="6 7" key="1">
    <citation type="submission" date="2018-05" db="EMBL/GenBank/DDBJ databases">
        <title>Genetic diversity of glacier-inhabiting Cryobacterium bacteria in China and description of Cryobacterium mengkeensis sp. nov. and Arthrobacter glacialis sp. nov.</title>
        <authorList>
            <person name="Liu Q."/>
            <person name="Xin Y.-H."/>
        </authorList>
    </citation>
    <scope>NUCLEOTIDE SEQUENCE [LARGE SCALE GENOMIC DNA]</scope>
    <source>
        <strain evidence="6 7">GP3</strain>
    </source>
</reference>
<keyword evidence="7" id="KW-1185">Reference proteome</keyword>
<evidence type="ECO:0000256" key="2">
    <source>
        <dbReference type="ARBA" id="ARBA00022692"/>
    </source>
</evidence>
<dbReference type="Pfam" id="PF13515">
    <property type="entry name" value="FUSC_2"/>
    <property type="match status" value="1"/>
</dbReference>
<proteinExistence type="predicted"/>
<evidence type="ECO:0000313" key="6">
    <source>
        <dbReference type="EMBL" id="PXA64506.1"/>
    </source>
</evidence>
<evidence type="ECO:0000256" key="3">
    <source>
        <dbReference type="ARBA" id="ARBA00022989"/>
    </source>
</evidence>
<dbReference type="Proteomes" id="UP000246303">
    <property type="component" value="Unassembled WGS sequence"/>
</dbReference>
<dbReference type="EMBL" id="QHLZ01000010">
    <property type="protein sequence ID" value="PXA64506.1"/>
    <property type="molecule type" value="Genomic_DNA"/>
</dbReference>
<organism evidence="6 7">
    <name type="scientific">Arthrobacter psychrochitiniphilus</name>
    <dbReference type="NCBI Taxonomy" id="291045"/>
    <lineage>
        <taxon>Bacteria</taxon>
        <taxon>Bacillati</taxon>
        <taxon>Actinomycetota</taxon>
        <taxon>Actinomycetes</taxon>
        <taxon>Micrococcales</taxon>
        <taxon>Micrococcaceae</taxon>
        <taxon>Arthrobacter</taxon>
    </lineage>
</organism>
<evidence type="ECO:0000256" key="4">
    <source>
        <dbReference type="ARBA" id="ARBA00023136"/>
    </source>
</evidence>
<evidence type="ECO:0000259" key="5">
    <source>
        <dbReference type="Pfam" id="PF13515"/>
    </source>
</evidence>
<dbReference type="InterPro" id="IPR049453">
    <property type="entry name" value="Memb_transporter_dom"/>
</dbReference>
<protein>
    <submittedName>
        <fullName evidence="6">FUSC family protein</fullName>
    </submittedName>
</protein>
<dbReference type="GO" id="GO:0016020">
    <property type="term" value="C:membrane"/>
    <property type="evidence" value="ECO:0007669"/>
    <property type="project" value="UniProtKB-SubCell"/>
</dbReference>
<dbReference type="OrthoDB" id="581879at2"/>
<gene>
    <name evidence="6" type="ORF">CVS29_14235</name>
</gene>
<name>A0A2V3DQC9_9MICC</name>
<comment type="subcellular location">
    <subcellularLocation>
        <location evidence="1">Membrane</location>
        <topology evidence="1">Multi-pass membrane protein</topology>
    </subcellularLocation>
</comment>
<keyword evidence="2" id="KW-0812">Transmembrane</keyword>
<accession>A0A2V3DQC9</accession>